<gene>
    <name evidence="1" type="ORF">QCA50_016842</name>
</gene>
<keyword evidence="2" id="KW-1185">Reference proteome</keyword>
<reference evidence="1 2" key="1">
    <citation type="submission" date="2022-09" db="EMBL/GenBank/DDBJ databases">
        <authorList>
            <person name="Palmer J.M."/>
        </authorList>
    </citation>
    <scope>NUCLEOTIDE SEQUENCE [LARGE SCALE GENOMIC DNA]</scope>
    <source>
        <strain evidence="1 2">DSM 7382</strain>
    </source>
</reference>
<organism evidence="1 2">
    <name type="scientific">Cerrena zonata</name>
    <dbReference type="NCBI Taxonomy" id="2478898"/>
    <lineage>
        <taxon>Eukaryota</taxon>
        <taxon>Fungi</taxon>
        <taxon>Dikarya</taxon>
        <taxon>Basidiomycota</taxon>
        <taxon>Agaricomycotina</taxon>
        <taxon>Agaricomycetes</taxon>
        <taxon>Polyporales</taxon>
        <taxon>Cerrenaceae</taxon>
        <taxon>Cerrena</taxon>
    </lineage>
</organism>
<proteinExistence type="predicted"/>
<protein>
    <submittedName>
        <fullName evidence="1">Uncharacterized protein</fullName>
    </submittedName>
</protein>
<name>A0AAW0FLB7_9APHY</name>
<evidence type="ECO:0000313" key="2">
    <source>
        <dbReference type="Proteomes" id="UP001385951"/>
    </source>
</evidence>
<evidence type="ECO:0000313" key="1">
    <source>
        <dbReference type="EMBL" id="KAK7680117.1"/>
    </source>
</evidence>
<accession>A0AAW0FLB7</accession>
<sequence length="63" mass="6891">MNLDGDDYYLNRLESEGDGYTGNVSLIKLDLVKNLMEVFDSENYGKIDPGPFVGRGPAGSSFV</sequence>
<dbReference type="EMBL" id="JASBNA010000052">
    <property type="protein sequence ID" value="KAK7680117.1"/>
    <property type="molecule type" value="Genomic_DNA"/>
</dbReference>
<dbReference type="AlphaFoldDB" id="A0AAW0FLB7"/>
<comment type="caution">
    <text evidence="1">The sequence shown here is derived from an EMBL/GenBank/DDBJ whole genome shotgun (WGS) entry which is preliminary data.</text>
</comment>
<dbReference type="Proteomes" id="UP001385951">
    <property type="component" value="Unassembled WGS sequence"/>
</dbReference>